<evidence type="ECO:0000256" key="2">
    <source>
        <dbReference type="SAM" id="Phobius"/>
    </source>
</evidence>
<evidence type="ECO:0000256" key="1">
    <source>
        <dbReference type="SAM" id="MobiDB-lite"/>
    </source>
</evidence>
<proteinExistence type="predicted"/>
<dbReference type="PANTHER" id="PTHR31694">
    <property type="entry name" value="DESICCATION-LIKE PROTEIN"/>
    <property type="match status" value="1"/>
</dbReference>
<dbReference type="PANTHER" id="PTHR31694:SF26">
    <property type="entry name" value="OS05G0151100 PROTEIN"/>
    <property type="match status" value="1"/>
</dbReference>
<feature type="region of interest" description="Disordered" evidence="1">
    <location>
        <begin position="46"/>
        <end position="88"/>
    </location>
</feature>
<keyword evidence="4" id="KW-1185">Reference proteome</keyword>
<name>A0A8J5LE26_ZINOF</name>
<dbReference type="EMBL" id="JACMSC010000004">
    <property type="protein sequence ID" value="KAG6524638.1"/>
    <property type="molecule type" value="Genomic_DNA"/>
</dbReference>
<feature type="compositionally biased region" description="Low complexity" evidence="1">
    <location>
        <begin position="46"/>
        <end position="59"/>
    </location>
</feature>
<keyword evidence="2" id="KW-0812">Transmembrane</keyword>
<gene>
    <name evidence="3" type="ORF">ZIOFF_014573</name>
</gene>
<dbReference type="InterPro" id="IPR052965">
    <property type="entry name" value="Pigment-catalase-like"/>
</dbReference>
<evidence type="ECO:0000313" key="4">
    <source>
        <dbReference type="Proteomes" id="UP000734854"/>
    </source>
</evidence>
<reference evidence="3 4" key="1">
    <citation type="submission" date="2020-08" db="EMBL/GenBank/DDBJ databases">
        <title>Plant Genome Project.</title>
        <authorList>
            <person name="Zhang R.-G."/>
        </authorList>
    </citation>
    <scope>NUCLEOTIDE SEQUENCE [LARGE SCALE GENOMIC DNA]</scope>
    <source>
        <tissue evidence="3">Rhizome</tissue>
    </source>
</reference>
<evidence type="ECO:0008006" key="5">
    <source>
        <dbReference type="Google" id="ProtNLM"/>
    </source>
</evidence>
<protein>
    <recommendedName>
        <fullName evidence="5">Desiccation-related protein PCC13-62</fullName>
    </recommendedName>
</protein>
<feature type="region of interest" description="Disordered" evidence="1">
    <location>
        <begin position="1"/>
        <end position="24"/>
    </location>
</feature>
<accession>A0A8J5LE26</accession>
<feature type="transmembrane region" description="Helical" evidence="2">
    <location>
        <begin position="116"/>
        <end position="140"/>
    </location>
</feature>
<evidence type="ECO:0000313" key="3">
    <source>
        <dbReference type="EMBL" id="KAG6524638.1"/>
    </source>
</evidence>
<feature type="compositionally biased region" description="Basic and acidic residues" evidence="1">
    <location>
        <begin position="61"/>
        <end position="81"/>
    </location>
</feature>
<dbReference type="Pfam" id="PF13668">
    <property type="entry name" value="Ferritin_2"/>
    <property type="match status" value="1"/>
</dbReference>
<comment type="caution">
    <text evidence="3">The sequence shown here is derived from an EMBL/GenBank/DDBJ whole genome shotgun (WGS) entry which is preliminary data.</text>
</comment>
<keyword evidence="2" id="KW-1133">Transmembrane helix</keyword>
<organism evidence="3 4">
    <name type="scientific">Zingiber officinale</name>
    <name type="common">Ginger</name>
    <name type="synonym">Amomum zingiber</name>
    <dbReference type="NCBI Taxonomy" id="94328"/>
    <lineage>
        <taxon>Eukaryota</taxon>
        <taxon>Viridiplantae</taxon>
        <taxon>Streptophyta</taxon>
        <taxon>Embryophyta</taxon>
        <taxon>Tracheophyta</taxon>
        <taxon>Spermatophyta</taxon>
        <taxon>Magnoliopsida</taxon>
        <taxon>Liliopsida</taxon>
        <taxon>Zingiberales</taxon>
        <taxon>Zingiberaceae</taxon>
        <taxon>Zingiber</taxon>
    </lineage>
</organism>
<dbReference type="AlphaFoldDB" id="A0A8J5LE26"/>
<dbReference type="Proteomes" id="UP000734854">
    <property type="component" value="Unassembled WGS sequence"/>
</dbReference>
<sequence>MHDEDEEKTTLVKATTRPKTKQATTMVREGDRRDAYVRRSCGLRSGASGRRAGSATSVAHVAEHRRERVGEGATRRGEDANVGRLRGQGSNAYGWHTDDAIEHVSRLLGARSIGMAFVAVRVLSLFLLSTAAVATVTGVARNPACESPAIGAPVFPLDRDLLQFALNLEHTECDFFLFGALGRGLDSVAPELAMGGPPPIGARKANLDATTRLIVEEFGYQEVGHLRAIKSTVGGFPRPQLDLSAHNFANIMDNALGCHLNPPFDPYADTLNYLLASYVIPYMGLVAYVGANPNTNGFVAKRLLAGLLAVEAGQDAIIRAILYQRKHELVAPYNITVAEFTDRISELRNRLAMCGVRDEGLLVPRELGAEARLSTNILSANEDSLGYQRTPAEVLRVVYGTGSEHVPGGFLPKGGGGKIARAFLASP</sequence>
<keyword evidence="2" id="KW-0472">Membrane</keyword>